<reference evidence="2" key="1">
    <citation type="submission" date="2018-04" db="EMBL/GenBank/DDBJ databases">
        <title>Draft genome sequence of the Candidatus Spirobacillus cienkowskii, a pathogen of freshwater Daphnia species, reconstructed from hemolymph metagenomic reads.</title>
        <authorList>
            <person name="Bresciani L."/>
            <person name="Lemos L.N."/>
            <person name="Wale N."/>
            <person name="Lin J.Y."/>
            <person name="Fernandes G.R."/>
            <person name="Duffy M.A."/>
            <person name="Rodrigues J.M."/>
        </authorList>
    </citation>
    <scope>NUCLEOTIDE SEQUENCE [LARGE SCALE GENOMIC DNA]</scope>
    <source>
        <strain evidence="2">Binning01</strain>
    </source>
</reference>
<keyword evidence="1" id="KW-0472">Membrane</keyword>
<evidence type="ECO:0000256" key="1">
    <source>
        <dbReference type="SAM" id="Phobius"/>
    </source>
</evidence>
<comment type="caution">
    <text evidence="2">The sequence shown here is derived from an EMBL/GenBank/DDBJ whole genome shotgun (WGS) entry which is preliminary data.</text>
</comment>
<dbReference type="Proteomes" id="UP000253934">
    <property type="component" value="Unassembled WGS sequence"/>
</dbReference>
<dbReference type="EMBL" id="QOVW01000066">
    <property type="protein sequence ID" value="RDB36132.1"/>
    <property type="molecule type" value="Genomic_DNA"/>
</dbReference>
<organism evidence="2 3">
    <name type="scientific">Spirobacillus cienkowskii</name>
    <dbReference type="NCBI Taxonomy" id="495820"/>
    <lineage>
        <taxon>Bacteria</taxon>
        <taxon>Pseudomonadati</taxon>
        <taxon>Bdellovibrionota</taxon>
        <taxon>Oligoflexia</taxon>
        <taxon>Silvanigrellales</taxon>
        <taxon>Spirobacillus</taxon>
    </lineage>
</organism>
<keyword evidence="3" id="KW-1185">Reference proteome</keyword>
<feature type="transmembrane region" description="Helical" evidence="1">
    <location>
        <begin position="309"/>
        <end position="328"/>
    </location>
</feature>
<feature type="transmembrane region" description="Helical" evidence="1">
    <location>
        <begin position="148"/>
        <end position="170"/>
    </location>
</feature>
<protein>
    <submittedName>
        <fullName evidence="2">DUF819 family protein</fullName>
    </submittedName>
</protein>
<feature type="transmembrane region" description="Helical" evidence="1">
    <location>
        <begin position="87"/>
        <end position="109"/>
    </location>
</feature>
<feature type="transmembrane region" description="Helical" evidence="1">
    <location>
        <begin position="221"/>
        <end position="241"/>
    </location>
</feature>
<dbReference type="Pfam" id="PF05684">
    <property type="entry name" value="DUF819"/>
    <property type="match status" value="1"/>
</dbReference>
<keyword evidence="1" id="KW-1133">Transmembrane helix</keyword>
<gene>
    <name evidence="2" type="ORF">DCC88_06520</name>
</gene>
<accession>A0A369KRB2</accession>
<feature type="transmembrane region" description="Helical" evidence="1">
    <location>
        <begin position="55"/>
        <end position="75"/>
    </location>
</feature>
<feature type="transmembrane region" description="Helical" evidence="1">
    <location>
        <begin position="334"/>
        <end position="360"/>
    </location>
</feature>
<name>A0A369KRB2_9BACT</name>
<feature type="transmembrane region" description="Helical" evidence="1">
    <location>
        <begin position="278"/>
        <end position="297"/>
    </location>
</feature>
<dbReference type="AlphaFoldDB" id="A0A369KRB2"/>
<evidence type="ECO:0000313" key="2">
    <source>
        <dbReference type="EMBL" id="RDB36132.1"/>
    </source>
</evidence>
<dbReference type="InterPro" id="IPR008537">
    <property type="entry name" value="DUF819"/>
</dbReference>
<dbReference type="PANTHER" id="PTHR34289:SF8">
    <property type="entry name" value="DUF819 DOMAIN-CONTAINING PROTEIN"/>
    <property type="match status" value="1"/>
</dbReference>
<evidence type="ECO:0000313" key="3">
    <source>
        <dbReference type="Proteomes" id="UP000253934"/>
    </source>
</evidence>
<feature type="transmembrane region" description="Helical" evidence="1">
    <location>
        <begin position="191"/>
        <end position="215"/>
    </location>
</feature>
<sequence length="363" mass="39984">MDNQILLLVIFGTLFLCFEIEKKLTWVTHVSSVCLVILVAMLLSQIKIIPSQSEVYDFFQGYAVLIGITLMILNFNIKNILKINYKILIVFLFGLVGSLIGGVIAGYIAHFALGDVAYKLAALFTATYIGGLDNAAAMQKMYNIPETYFTAAFTVDNIITSLWVLVSVWLGKNINAIKKTEDNTIQEYENADISLVNISACLFMATFIIIFGKALANKIGFFHSIIWITLLAIIVGQIPIIRKYCKPAYVLGATAFALFFFSVGATVNFNALLELDKIIILMPIIVVFIHAIFIFLAAKMFSINKKATIISSQALIGGPGTAIAVAQAKHWEEYFSTAIILGVLGYTVANFLGAFVFNFLTNI</sequence>
<dbReference type="PANTHER" id="PTHR34289">
    <property type="entry name" value="PROTEIN, PUTATIVE (DUF819)-RELATED"/>
    <property type="match status" value="1"/>
</dbReference>
<feature type="transmembrane region" description="Helical" evidence="1">
    <location>
        <begin position="27"/>
        <end position="43"/>
    </location>
</feature>
<proteinExistence type="predicted"/>
<keyword evidence="1" id="KW-0812">Transmembrane</keyword>
<feature type="transmembrane region" description="Helical" evidence="1">
    <location>
        <begin position="248"/>
        <end position="272"/>
    </location>
</feature>